<reference evidence="2" key="1">
    <citation type="submission" date="2023-06" db="EMBL/GenBank/DDBJ databases">
        <title>Black Yeasts Isolated from many extreme environments.</title>
        <authorList>
            <person name="Coleine C."/>
            <person name="Stajich J.E."/>
            <person name="Selbmann L."/>
        </authorList>
    </citation>
    <scope>NUCLEOTIDE SEQUENCE</scope>
    <source>
        <strain evidence="2">CCFEE 5200</strain>
    </source>
</reference>
<gene>
    <name evidence="2" type="ORF">LTR91_013203</name>
</gene>
<feature type="compositionally biased region" description="Polar residues" evidence="1">
    <location>
        <begin position="346"/>
        <end position="366"/>
    </location>
</feature>
<accession>A0AAN6KE79</accession>
<feature type="compositionally biased region" description="Low complexity" evidence="1">
    <location>
        <begin position="324"/>
        <end position="345"/>
    </location>
</feature>
<name>A0AAN6KE79_9PEZI</name>
<evidence type="ECO:0000313" key="3">
    <source>
        <dbReference type="Proteomes" id="UP001175353"/>
    </source>
</evidence>
<protein>
    <recommendedName>
        <fullName evidence="4">Fungal N-terminal domain-containing protein</fullName>
    </recommendedName>
</protein>
<proteinExistence type="predicted"/>
<organism evidence="2 3">
    <name type="scientific">Friedmanniomyces endolithicus</name>
    <dbReference type="NCBI Taxonomy" id="329885"/>
    <lineage>
        <taxon>Eukaryota</taxon>
        <taxon>Fungi</taxon>
        <taxon>Dikarya</taxon>
        <taxon>Ascomycota</taxon>
        <taxon>Pezizomycotina</taxon>
        <taxon>Dothideomycetes</taxon>
        <taxon>Dothideomycetidae</taxon>
        <taxon>Mycosphaerellales</taxon>
        <taxon>Teratosphaeriaceae</taxon>
        <taxon>Friedmanniomyces</taxon>
    </lineage>
</organism>
<dbReference type="AlphaFoldDB" id="A0AAN6KE79"/>
<sequence length="589" mass="64277">MALATSAAAISRAAQAARDASGELDELLVSAKFKDESLRRDVKQFLEEVNALQSRLAIPESSQIHGSEEQQALHAKLHDAIALCAGTFDQLALHARDTSKVKSGIFRQGRKLSAKDEVVIRSKQRIPVHAMTVQLLSGTFHVRCVLQELQWSALPDSVRNLQRRRARLQSSCQVNSPHLGQDQKLCNSVAGLVAEADVTLEYATTVLEDPSHHNLKLTASNSIRSGGGSLRMQSSIIGASAIHSTSTDHLHVYQQRGVSHSDASLPPQPPQLPEKSVLRAPRIELNIPQVGLTSPINVASPNERDNTVIQWIDNLAEREKLPRPAEVTSSPSVVSSSVASGEAAPTTISDSRSLSTGERLSTGRTSWTLPSISGSLRGKVDTSEVDDLDEDGITIELARNIISSGQSALDGADHQGAKGCLLEALVLIQRLPYKAQLAACNMLDLRYNIAMCCLVLDGQNEIEKTLLAVLQHEPSSDVQREKLFHVSHALAQLYITTGRLTLARQSCNNALRGRRSLLGKQHQDYHQSLALMARISELDGADIQAKAYRDMFRERSSTNSPLITSRWMCTARRRRSSLLMQSANLSLPS</sequence>
<feature type="region of interest" description="Disordered" evidence="1">
    <location>
        <begin position="321"/>
        <end position="366"/>
    </location>
</feature>
<keyword evidence="3" id="KW-1185">Reference proteome</keyword>
<evidence type="ECO:0000313" key="2">
    <source>
        <dbReference type="EMBL" id="KAK0977715.1"/>
    </source>
</evidence>
<dbReference type="Proteomes" id="UP001175353">
    <property type="component" value="Unassembled WGS sequence"/>
</dbReference>
<evidence type="ECO:0008006" key="4">
    <source>
        <dbReference type="Google" id="ProtNLM"/>
    </source>
</evidence>
<comment type="caution">
    <text evidence="2">The sequence shown here is derived from an EMBL/GenBank/DDBJ whole genome shotgun (WGS) entry which is preliminary data.</text>
</comment>
<dbReference type="EMBL" id="JAUJLE010000132">
    <property type="protein sequence ID" value="KAK0977715.1"/>
    <property type="molecule type" value="Genomic_DNA"/>
</dbReference>
<evidence type="ECO:0000256" key="1">
    <source>
        <dbReference type="SAM" id="MobiDB-lite"/>
    </source>
</evidence>